<keyword evidence="3" id="KW-1185">Reference proteome</keyword>
<name>A0ABR9FB39_9GAMM</name>
<reference evidence="2 3" key="1">
    <citation type="submission" date="2020-07" db="EMBL/GenBank/DDBJ databases">
        <title>Halophilic bacteria isolated from french cheeses.</title>
        <authorList>
            <person name="Kothe C.I."/>
            <person name="Farah-Kraiem B."/>
            <person name="Renault P."/>
            <person name="Dridi B."/>
        </authorList>
    </citation>
    <scope>NUCLEOTIDE SEQUENCE [LARGE SCALE GENOMIC DNA]</scope>
    <source>
        <strain evidence="2 3">FME16</strain>
    </source>
</reference>
<proteinExistence type="predicted"/>
<evidence type="ECO:0000256" key="1">
    <source>
        <dbReference type="SAM" id="Phobius"/>
    </source>
</evidence>
<evidence type="ECO:0000313" key="2">
    <source>
        <dbReference type="EMBL" id="MBE0403703.1"/>
    </source>
</evidence>
<protein>
    <submittedName>
        <fullName evidence="2">Uncharacterized protein</fullName>
    </submittedName>
</protein>
<gene>
    <name evidence="2" type="ORF">EI163_09035</name>
</gene>
<keyword evidence="1" id="KW-0472">Membrane</keyword>
<accession>A0ABR9FB39</accession>
<sequence>MDITLAIENRMMARVTQLTAMESWMRHHTSGLMVALAIVLALLLIWEGSP</sequence>
<dbReference type="EMBL" id="RRZC01000007">
    <property type="protein sequence ID" value="MBE0403703.1"/>
    <property type="molecule type" value="Genomic_DNA"/>
</dbReference>
<evidence type="ECO:0000313" key="3">
    <source>
        <dbReference type="Proteomes" id="UP000754821"/>
    </source>
</evidence>
<dbReference type="RefSeq" id="WP_192527474.1">
    <property type="nucleotide sequence ID" value="NZ_RRZC01000007.1"/>
</dbReference>
<organism evidence="2 3">
    <name type="scientific">Halomonas citrativorans</name>
    <dbReference type="NCBI Taxonomy" id="2742612"/>
    <lineage>
        <taxon>Bacteria</taxon>
        <taxon>Pseudomonadati</taxon>
        <taxon>Pseudomonadota</taxon>
        <taxon>Gammaproteobacteria</taxon>
        <taxon>Oceanospirillales</taxon>
        <taxon>Halomonadaceae</taxon>
        <taxon>Halomonas</taxon>
    </lineage>
</organism>
<dbReference type="Proteomes" id="UP000754821">
    <property type="component" value="Unassembled WGS sequence"/>
</dbReference>
<keyword evidence="1" id="KW-1133">Transmembrane helix</keyword>
<feature type="transmembrane region" description="Helical" evidence="1">
    <location>
        <begin position="28"/>
        <end position="46"/>
    </location>
</feature>
<comment type="caution">
    <text evidence="2">The sequence shown here is derived from an EMBL/GenBank/DDBJ whole genome shotgun (WGS) entry which is preliminary data.</text>
</comment>
<keyword evidence="1" id="KW-0812">Transmembrane</keyword>